<dbReference type="PANTHER" id="PTHR21071">
    <property type="entry name" value="UDP-N-ACETYLENOLPYRUVOYLGLUCOSAMINE REDUCTASE"/>
    <property type="match status" value="1"/>
</dbReference>
<dbReference type="HAMAP" id="MF_00037">
    <property type="entry name" value="MurB"/>
    <property type="match status" value="1"/>
</dbReference>
<dbReference type="InterPro" id="IPR016166">
    <property type="entry name" value="FAD-bd_PCMH"/>
</dbReference>
<comment type="pathway">
    <text evidence="4 16">Cell wall biogenesis; peptidoglycan biosynthesis.</text>
</comment>
<reference evidence="18" key="1">
    <citation type="submission" date="2020-10" db="EMBL/GenBank/DDBJ databases">
        <authorList>
            <person name="Gilroy R."/>
        </authorList>
    </citation>
    <scope>NUCLEOTIDE SEQUENCE</scope>
    <source>
        <strain evidence="18">ChiGjej1B1-1684</strain>
    </source>
</reference>
<dbReference type="EC" id="1.3.1.98" evidence="16"/>
<reference evidence="18" key="2">
    <citation type="journal article" date="2021" name="PeerJ">
        <title>Extensive microbial diversity within the chicken gut microbiome revealed by metagenomics and culture.</title>
        <authorList>
            <person name="Gilroy R."/>
            <person name="Ravi A."/>
            <person name="Getino M."/>
            <person name="Pursley I."/>
            <person name="Horton D.L."/>
            <person name="Alikhan N.F."/>
            <person name="Baker D."/>
            <person name="Gharbi K."/>
            <person name="Hall N."/>
            <person name="Watson M."/>
            <person name="Adriaenssens E.M."/>
            <person name="Foster-Nyarko E."/>
            <person name="Jarju S."/>
            <person name="Secka A."/>
            <person name="Antonio M."/>
            <person name="Oren A."/>
            <person name="Chaudhuri R.R."/>
            <person name="La Ragione R."/>
            <person name="Hildebrand F."/>
            <person name="Pallen M.J."/>
        </authorList>
    </citation>
    <scope>NUCLEOTIDE SEQUENCE</scope>
    <source>
        <strain evidence="18">ChiGjej1B1-1684</strain>
    </source>
</reference>
<feature type="active site" evidence="16">
    <location>
        <position position="300"/>
    </location>
</feature>
<dbReference type="InterPro" id="IPR036635">
    <property type="entry name" value="MurB_C_sf"/>
</dbReference>
<evidence type="ECO:0000256" key="13">
    <source>
        <dbReference type="ARBA" id="ARBA00023306"/>
    </source>
</evidence>
<dbReference type="AlphaFoldDB" id="A0A9D1S828"/>
<dbReference type="Gene3D" id="3.90.78.10">
    <property type="entry name" value="UDP-N-acetylenolpyruvoylglucosamine reductase, C-terminal domain"/>
    <property type="match status" value="1"/>
</dbReference>
<evidence type="ECO:0000256" key="5">
    <source>
        <dbReference type="ARBA" id="ARBA00022490"/>
    </source>
</evidence>
<feature type="active site" evidence="16">
    <location>
        <position position="180"/>
    </location>
</feature>
<keyword evidence="6 16" id="KW-0132">Cell division</keyword>
<feature type="active site" description="Proton donor" evidence="16">
    <location>
        <position position="230"/>
    </location>
</feature>
<evidence type="ECO:0000256" key="3">
    <source>
        <dbReference type="ARBA" id="ARBA00004496"/>
    </source>
</evidence>
<evidence type="ECO:0000313" key="18">
    <source>
        <dbReference type="EMBL" id="HIU50749.1"/>
    </source>
</evidence>
<dbReference type="InterPro" id="IPR006094">
    <property type="entry name" value="Oxid_FAD_bind_N"/>
</dbReference>
<dbReference type="GO" id="GO:0071949">
    <property type="term" value="F:FAD binding"/>
    <property type="evidence" value="ECO:0007669"/>
    <property type="project" value="InterPro"/>
</dbReference>
<evidence type="ECO:0000256" key="14">
    <source>
        <dbReference type="ARBA" id="ARBA00023316"/>
    </source>
</evidence>
<comment type="caution">
    <text evidence="18">The sequence shown here is derived from an EMBL/GenBank/DDBJ whole genome shotgun (WGS) entry which is preliminary data.</text>
</comment>
<keyword evidence="7 16" id="KW-0285">Flavoprotein</keyword>
<dbReference type="SUPFAM" id="SSF56176">
    <property type="entry name" value="FAD-binding/transporter-associated domain-like"/>
    <property type="match status" value="1"/>
</dbReference>
<comment type="subcellular location">
    <subcellularLocation>
        <location evidence="3 16">Cytoplasm</location>
    </subcellularLocation>
</comment>
<dbReference type="NCBIfam" id="TIGR00179">
    <property type="entry name" value="murB"/>
    <property type="match status" value="1"/>
</dbReference>
<dbReference type="GO" id="GO:0009252">
    <property type="term" value="P:peptidoglycan biosynthetic process"/>
    <property type="evidence" value="ECO:0007669"/>
    <property type="project" value="UniProtKB-UniRule"/>
</dbReference>
<dbReference type="PROSITE" id="PS51387">
    <property type="entry name" value="FAD_PCMH"/>
    <property type="match status" value="1"/>
</dbReference>
<dbReference type="SUPFAM" id="SSF56194">
    <property type="entry name" value="Uridine diphospho-N-Acetylenolpyruvylglucosamine reductase, MurB, C-terminal domain"/>
    <property type="match status" value="1"/>
</dbReference>
<dbReference type="Pfam" id="PF02873">
    <property type="entry name" value="MurB_C"/>
    <property type="match status" value="1"/>
</dbReference>
<keyword evidence="13 16" id="KW-0131">Cell cycle</keyword>
<keyword evidence="12 16" id="KW-0560">Oxidoreductase</keyword>
<keyword evidence="14 16" id="KW-0961">Cell wall biogenesis/degradation</keyword>
<comment type="cofactor">
    <cofactor evidence="1 16">
        <name>FAD</name>
        <dbReference type="ChEBI" id="CHEBI:57692"/>
    </cofactor>
</comment>
<keyword evidence="8 16" id="KW-0274">FAD</keyword>
<organism evidence="18 19">
    <name type="scientific">Candidatus Limousia pullorum</name>
    <dbReference type="NCBI Taxonomy" id="2840860"/>
    <lineage>
        <taxon>Bacteria</taxon>
        <taxon>Bacillati</taxon>
        <taxon>Bacillota</taxon>
        <taxon>Clostridia</taxon>
        <taxon>Eubacteriales</taxon>
        <taxon>Oscillospiraceae</taxon>
        <taxon>Oscillospiraceae incertae sedis</taxon>
        <taxon>Candidatus Limousia</taxon>
    </lineage>
</organism>
<dbReference type="InterPro" id="IPR036318">
    <property type="entry name" value="FAD-bd_PCMH-like_sf"/>
</dbReference>
<keyword evidence="10 16" id="KW-0133">Cell shape</keyword>
<evidence type="ECO:0000256" key="11">
    <source>
        <dbReference type="ARBA" id="ARBA00022984"/>
    </source>
</evidence>
<evidence type="ECO:0000259" key="17">
    <source>
        <dbReference type="PROSITE" id="PS51387"/>
    </source>
</evidence>
<dbReference type="Proteomes" id="UP000824118">
    <property type="component" value="Unassembled WGS sequence"/>
</dbReference>
<dbReference type="GO" id="GO:0051301">
    <property type="term" value="P:cell division"/>
    <property type="evidence" value="ECO:0007669"/>
    <property type="project" value="UniProtKB-KW"/>
</dbReference>
<accession>A0A9D1S828</accession>
<evidence type="ECO:0000256" key="12">
    <source>
        <dbReference type="ARBA" id="ARBA00023002"/>
    </source>
</evidence>
<dbReference type="GO" id="GO:0071555">
    <property type="term" value="P:cell wall organization"/>
    <property type="evidence" value="ECO:0007669"/>
    <property type="project" value="UniProtKB-KW"/>
</dbReference>
<comment type="similarity">
    <text evidence="16">Belongs to the MurB family.</text>
</comment>
<evidence type="ECO:0000256" key="16">
    <source>
        <dbReference type="HAMAP-Rule" id="MF_00037"/>
    </source>
</evidence>
<gene>
    <name evidence="16 18" type="primary">murB</name>
    <name evidence="18" type="ORF">IAD22_07030</name>
</gene>
<evidence type="ECO:0000256" key="6">
    <source>
        <dbReference type="ARBA" id="ARBA00022618"/>
    </source>
</evidence>
<evidence type="ECO:0000256" key="4">
    <source>
        <dbReference type="ARBA" id="ARBA00004752"/>
    </source>
</evidence>
<evidence type="ECO:0000256" key="1">
    <source>
        <dbReference type="ARBA" id="ARBA00001974"/>
    </source>
</evidence>
<evidence type="ECO:0000256" key="9">
    <source>
        <dbReference type="ARBA" id="ARBA00022857"/>
    </source>
</evidence>
<comment type="catalytic activity">
    <reaction evidence="15 16">
        <text>UDP-N-acetyl-alpha-D-muramate + NADP(+) = UDP-N-acetyl-3-O-(1-carboxyvinyl)-alpha-D-glucosamine + NADPH + H(+)</text>
        <dbReference type="Rhea" id="RHEA:12248"/>
        <dbReference type="ChEBI" id="CHEBI:15378"/>
        <dbReference type="ChEBI" id="CHEBI:57783"/>
        <dbReference type="ChEBI" id="CHEBI:58349"/>
        <dbReference type="ChEBI" id="CHEBI:68483"/>
        <dbReference type="ChEBI" id="CHEBI:70757"/>
        <dbReference type="EC" id="1.3.1.98"/>
    </reaction>
</comment>
<evidence type="ECO:0000256" key="15">
    <source>
        <dbReference type="ARBA" id="ARBA00048914"/>
    </source>
</evidence>
<evidence type="ECO:0000256" key="8">
    <source>
        <dbReference type="ARBA" id="ARBA00022827"/>
    </source>
</evidence>
<dbReference type="InterPro" id="IPR003170">
    <property type="entry name" value="MurB"/>
</dbReference>
<evidence type="ECO:0000256" key="7">
    <source>
        <dbReference type="ARBA" id="ARBA00022630"/>
    </source>
</evidence>
<dbReference type="GO" id="GO:0008762">
    <property type="term" value="F:UDP-N-acetylmuramate dehydrogenase activity"/>
    <property type="evidence" value="ECO:0007669"/>
    <property type="project" value="UniProtKB-UniRule"/>
</dbReference>
<name>A0A9D1S828_9FIRM</name>
<dbReference type="PANTHER" id="PTHR21071:SF4">
    <property type="entry name" value="UDP-N-ACETYLENOLPYRUVOYLGLUCOSAMINE REDUCTASE"/>
    <property type="match status" value="1"/>
</dbReference>
<keyword evidence="9 16" id="KW-0521">NADP</keyword>
<dbReference type="Pfam" id="PF01565">
    <property type="entry name" value="FAD_binding_4"/>
    <property type="match status" value="1"/>
</dbReference>
<dbReference type="InterPro" id="IPR016167">
    <property type="entry name" value="FAD-bd_PCMH_sub1"/>
</dbReference>
<keyword evidence="5 16" id="KW-0963">Cytoplasm</keyword>
<dbReference type="Gene3D" id="3.30.465.10">
    <property type="match status" value="1"/>
</dbReference>
<comment type="function">
    <text evidence="2 16">Cell wall formation.</text>
</comment>
<feature type="domain" description="FAD-binding PCMH-type" evidence="17">
    <location>
        <begin position="34"/>
        <end position="236"/>
    </location>
</feature>
<evidence type="ECO:0000256" key="10">
    <source>
        <dbReference type="ARBA" id="ARBA00022960"/>
    </source>
</evidence>
<dbReference type="GO" id="GO:0008360">
    <property type="term" value="P:regulation of cell shape"/>
    <property type="evidence" value="ECO:0007669"/>
    <property type="project" value="UniProtKB-KW"/>
</dbReference>
<dbReference type="InterPro" id="IPR011601">
    <property type="entry name" value="MurB_C"/>
</dbReference>
<evidence type="ECO:0000256" key="2">
    <source>
        <dbReference type="ARBA" id="ARBA00003921"/>
    </source>
</evidence>
<protein>
    <recommendedName>
        <fullName evidence="16">UDP-N-acetylenolpyruvoylglucosamine reductase</fullName>
        <ecNumber evidence="16">1.3.1.98</ecNumber>
    </recommendedName>
    <alternativeName>
        <fullName evidence="16">UDP-N-acetylmuramate dehydrogenase</fullName>
    </alternativeName>
</protein>
<dbReference type="NCBIfam" id="NF010480">
    <property type="entry name" value="PRK13905.1"/>
    <property type="match status" value="1"/>
</dbReference>
<sequence length="305" mass="33257">MTDSQIKNTFCEKALECGCDLLMDEPMSRHTTFKIGGPAEIFVEAKNVEALKNLVSWAEESKLKYMLLGNGSNLLVSDKGIEGAVITLGGEFKDIRLVSEDTIACGAGVTLAKLSSFALENSLEGLEFAWGIPGTVGGAVFMNAGAYGGEIKDVLKTCRHMTQDGQVVTLSENDFNFGYRKSIYKENKWTILDCVFKLKKGNKEDIKAKMTDFMNRRTSKQPLEYPSAGSVFKRPEGNFAGTLIEQCGLKGTSVGGACVSEKHAGFIINKGGATCKDVCDLVELIQKTVKDKTGYQLERELIIVE</sequence>
<dbReference type="EMBL" id="DVNG01000104">
    <property type="protein sequence ID" value="HIU50749.1"/>
    <property type="molecule type" value="Genomic_DNA"/>
</dbReference>
<evidence type="ECO:0000313" key="19">
    <source>
        <dbReference type="Proteomes" id="UP000824118"/>
    </source>
</evidence>
<dbReference type="Gene3D" id="3.30.43.10">
    <property type="entry name" value="Uridine Diphospho-n-acetylenolpyruvylglucosamine Reductase, domain 2"/>
    <property type="match status" value="1"/>
</dbReference>
<proteinExistence type="inferred from homology"/>
<keyword evidence="11 16" id="KW-0573">Peptidoglycan synthesis</keyword>
<dbReference type="GO" id="GO:0005829">
    <property type="term" value="C:cytosol"/>
    <property type="evidence" value="ECO:0007669"/>
    <property type="project" value="TreeGrafter"/>
</dbReference>
<dbReference type="InterPro" id="IPR016169">
    <property type="entry name" value="FAD-bd_PCMH_sub2"/>
</dbReference>